<keyword evidence="7" id="KW-0811">Translocation</keyword>
<dbReference type="NCBIfam" id="TIGR00964">
    <property type="entry name" value="secE_bact"/>
    <property type="match status" value="1"/>
</dbReference>
<dbReference type="AlphaFoldDB" id="A0A6J6NLP2"/>
<dbReference type="GO" id="GO:0006605">
    <property type="term" value="P:protein targeting"/>
    <property type="evidence" value="ECO:0007669"/>
    <property type="project" value="InterPro"/>
</dbReference>
<evidence type="ECO:0000256" key="5">
    <source>
        <dbReference type="ARBA" id="ARBA00022927"/>
    </source>
</evidence>
<feature type="transmembrane region" description="Helical" evidence="10">
    <location>
        <begin position="46"/>
        <end position="66"/>
    </location>
</feature>
<keyword evidence="8 10" id="KW-0472">Membrane</keyword>
<evidence type="ECO:0000256" key="1">
    <source>
        <dbReference type="ARBA" id="ARBA00004370"/>
    </source>
</evidence>
<dbReference type="InterPro" id="IPR001901">
    <property type="entry name" value="Translocase_SecE/Sec61-g"/>
</dbReference>
<evidence type="ECO:0000256" key="7">
    <source>
        <dbReference type="ARBA" id="ARBA00023010"/>
    </source>
</evidence>
<evidence type="ECO:0000256" key="10">
    <source>
        <dbReference type="SAM" id="Phobius"/>
    </source>
</evidence>
<evidence type="ECO:0000256" key="8">
    <source>
        <dbReference type="ARBA" id="ARBA00023136"/>
    </source>
</evidence>
<dbReference type="Gene3D" id="1.20.5.1030">
    <property type="entry name" value="Preprotein translocase secy subunit"/>
    <property type="match status" value="1"/>
</dbReference>
<dbReference type="InterPro" id="IPR038379">
    <property type="entry name" value="SecE_sf"/>
</dbReference>
<evidence type="ECO:0000313" key="11">
    <source>
        <dbReference type="EMBL" id="CAB4687022.1"/>
    </source>
</evidence>
<dbReference type="GO" id="GO:0006886">
    <property type="term" value="P:intracellular protein transport"/>
    <property type="evidence" value="ECO:0007669"/>
    <property type="project" value="InterPro"/>
</dbReference>
<evidence type="ECO:0000256" key="2">
    <source>
        <dbReference type="ARBA" id="ARBA00022448"/>
    </source>
</evidence>
<keyword evidence="6 10" id="KW-1133">Transmembrane helix</keyword>
<organism evidence="11">
    <name type="scientific">freshwater metagenome</name>
    <dbReference type="NCBI Taxonomy" id="449393"/>
    <lineage>
        <taxon>unclassified sequences</taxon>
        <taxon>metagenomes</taxon>
        <taxon>ecological metagenomes</taxon>
    </lineage>
</organism>
<keyword evidence="2" id="KW-0813">Transport</keyword>
<dbReference type="Pfam" id="PF00584">
    <property type="entry name" value="SecE"/>
    <property type="match status" value="1"/>
</dbReference>
<dbReference type="PANTHER" id="PTHR33910">
    <property type="entry name" value="PROTEIN TRANSLOCASE SUBUNIT SECE"/>
    <property type="match status" value="1"/>
</dbReference>
<keyword evidence="5" id="KW-0653">Protein transport</keyword>
<dbReference type="GO" id="GO:0008320">
    <property type="term" value="F:protein transmembrane transporter activity"/>
    <property type="evidence" value="ECO:0007669"/>
    <property type="project" value="InterPro"/>
</dbReference>
<dbReference type="InterPro" id="IPR005807">
    <property type="entry name" value="SecE_bac"/>
</dbReference>
<evidence type="ECO:0000256" key="6">
    <source>
        <dbReference type="ARBA" id="ARBA00022989"/>
    </source>
</evidence>
<dbReference type="EMBL" id="CAEZXP010000001">
    <property type="protein sequence ID" value="CAB4687022.1"/>
    <property type="molecule type" value="Genomic_DNA"/>
</dbReference>
<comment type="subcellular location">
    <subcellularLocation>
        <location evidence="1">Membrane</location>
    </subcellularLocation>
</comment>
<sequence>MAREANIDGSPAVHSDSAAGRGGMLSFAGESWAELKKVEWPGQSQVIHGTVVVVAACIVVGAFLYLNDQVWKEVVQKVLL</sequence>
<protein>
    <submittedName>
        <fullName evidence="11">Unannotated protein</fullName>
    </submittedName>
</protein>
<reference evidence="11" key="1">
    <citation type="submission" date="2020-05" db="EMBL/GenBank/DDBJ databases">
        <authorList>
            <person name="Chiriac C."/>
            <person name="Salcher M."/>
            <person name="Ghai R."/>
            <person name="Kavagutti S V."/>
        </authorList>
    </citation>
    <scope>NUCLEOTIDE SEQUENCE</scope>
</reference>
<dbReference type="GO" id="GO:0005886">
    <property type="term" value="C:plasma membrane"/>
    <property type="evidence" value="ECO:0007669"/>
    <property type="project" value="TreeGrafter"/>
</dbReference>
<name>A0A6J6NLP2_9ZZZZ</name>
<keyword evidence="4 10" id="KW-0812">Transmembrane</keyword>
<dbReference type="PANTHER" id="PTHR33910:SF1">
    <property type="entry name" value="PROTEIN TRANSLOCASE SUBUNIT SECE"/>
    <property type="match status" value="1"/>
</dbReference>
<keyword evidence="3" id="KW-1003">Cell membrane</keyword>
<dbReference type="GO" id="GO:0009306">
    <property type="term" value="P:protein secretion"/>
    <property type="evidence" value="ECO:0007669"/>
    <property type="project" value="InterPro"/>
</dbReference>
<gene>
    <name evidence="11" type="ORF">UFOPK2399_00429</name>
</gene>
<proteinExistence type="predicted"/>
<feature type="region of interest" description="Disordered" evidence="9">
    <location>
        <begin position="1"/>
        <end position="21"/>
    </location>
</feature>
<evidence type="ECO:0000256" key="4">
    <source>
        <dbReference type="ARBA" id="ARBA00022692"/>
    </source>
</evidence>
<dbReference type="PROSITE" id="PS01067">
    <property type="entry name" value="SECE_SEC61G"/>
    <property type="match status" value="1"/>
</dbReference>
<dbReference type="GO" id="GO:0043952">
    <property type="term" value="P:protein transport by the Sec complex"/>
    <property type="evidence" value="ECO:0007669"/>
    <property type="project" value="TreeGrafter"/>
</dbReference>
<evidence type="ECO:0000256" key="3">
    <source>
        <dbReference type="ARBA" id="ARBA00022475"/>
    </source>
</evidence>
<accession>A0A6J6NLP2</accession>
<evidence type="ECO:0000256" key="9">
    <source>
        <dbReference type="SAM" id="MobiDB-lite"/>
    </source>
</evidence>